<evidence type="ECO:0000259" key="8">
    <source>
        <dbReference type="PROSITE" id="PS51754"/>
    </source>
</evidence>
<dbReference type="InterPro" id="IPR038933">
    <property type="entry name" value="Ovate"/>
</dbReference>
<accession>A0AAN7JYL9</accession>
<evidence type="ECO:0000256" key="6">
    <source>
        <dbReference type="RuleBase" id="RU367028"/>
    </source>
</evidence>
<dbReference type="GO" id="GO:0045892">
    <property type="term" value="P:negative regulation of DNA-templated transcription"/>
    <property type="evidence" value="ECO:0007669"/>
    <property type="project" value="UniProtKB-UniRule"/>
</dbReference>
<evidence type="ECO:0000256" key="5">
    <source>
        <dbReference type="ARBA" id="ARBA00023242"/>
    </source>
</evidence>
<dbReference type="PANTHER" id="PTHR33057:SF26">
    <property type="entry name" value="TRANSCRIPTION REPRESSOR OFP13"/>
    <property type="match status" value="1"/>
</dbReference>
<evidence type="ECO:0000256" key="3">
    <source>
        <dbReference type="ARBA" id="ARBA00023015"/>
    </source>
</evidence>
<dbReference type="PANTHER" id="PTHR33057">
    <property type="entry name" value="TRANSCRIPTION REPRESSOR OFP7-RELATED"/>
    <property type="match status" value="1"/>
</dbReference>
<protein>
    <recommendedName>
        <fullName evidence="6">Transcription repressor</fullName>
    </recommendedName>
    <alternativeName>
        <fullName evidence="6">Ovate family protein</fullName>
    </alternativeName>
</protein>
<gene>
    <name evidence="9" type="ORF">SAY87_018711</name>
</gene>
<keyword evidence="10" id="KW-1185">Reference proteome</keyword>
<dbReference type="NCBIfam" id="TIGR01568">
    <property type="entry name" value="A_thal_3678"/>
    <property type="match status" value="1"/>
</dbReference>
<proteinExistence type="predicted"/>
<dbReference type="Pfam" id="PF04844">
    <property type="entry name" value="Ovate"/>
    <property type="match status" value="1"/>
</dbReference>
<evidence type="ECO:0000256" key="4">
    <source>
        <dbReference type="ARBA" id="ARBA00023163"/>
    </source>
</evidence>
<organism evidence="9 10">
    <name type="scientific">Trapa incisa</name>
    <dbReference type="NCBI Taxonomy" id="236973"/>
    <lineage>
        <taxon>Eukaryota</taxon>
        <taxon>Viridiplantae</taxon>
        <taxon>Streptophyta</taxon>
        <taxon>Embryophyta</taxon>
        <taxon>Tracheophyta</taxon>
        <taxon>Spermatophyta</taxon>
        <taxon>Magnoliopsida</taxon>
        <taxon>eudicotyledons</taxon>
        <taxon>Gunneridae</taxon>
        <taxon>Pentapetalae</taxon>
        <taxon>rosids</taxon>
        <taxon>malvids</taxon>
        <taxon>Myrtales</taxon>
        <taxon>Lythraceae</taxon>
        <taxon>Trapa</taxon>
    </lineage>
</organism>
<evidence type="ECO:0000256" key="1">
    <source>
        <dbReference type="ARBA" id="ARBA00004123"/>
    </source>
</evidence>
<dbReference type="GO" id="GO:0005634">
    <property type="term" value="C:nucleus"/>
    <property type="evidence" value="ECO:0007669"/>
    <property type="project" value="UniProtKB-SubCell"/>
</dbReference>
<keyword evidence="5 6" id="KW-0539">Nucleus</keyword>
<evidence type="ECO:0000313" key="9">
    <source>
        <dbReference type="EMBL" id="KAK4757410.1"/>
    </source>
</evidence>
<keyword evidence="3 6" id="KW-0805">Transcription regulation</keyword>
<sequence>MKFPLPNFLSKSTTNDIETLAVSPSLWPWPYYCSQPRTLSFRSLAGDTRRFFRTTNTANSDDDEDLETVADSTIPDEVDEDDDSAIIEMAVLGLRSSERLFFEPGETSSILEVSKKDCEVPSIKESLVMSMESRDPYLDFRKSMEEMVRAYGLKDWDGLKDLLDWYLRVNGKANHGHILAAFVDLLVDIQARVAISHPSTSTAHQFSHHHHHDYTSSPMSSSSPLSLYTCASSRSSSLSLSTPSGGGDCNCSSSNPSSLSCGIAEEFEIR</sequence>
<keyword evidence="2 6" id="KW-0678">Repressor</keyword>
<dbReference type="InterPro" id="IPR006458">
    <property type="entry name" value="Ovate_C"/>
</dbReference>
<comment type="subcellular location">
    <subcellularLocation>
        <location evidence="1 6">Nucleus</location>
    </subcellularLocation>
</comment>
<evidence type="ECO:0000256" key="7">
    <source>
        <dbReference type="SAM" id="MobiDB-lite"/>
    </source>
</evidence>
<keyword evidence="4 6" id="KW-0804">Transcription</keyword>
<comment type="caution">
    <text evidence="9">The sequence shown here is derived from an EMBL/GenBank/DDBJ whole genome shotgun (WGS) entry which is preliminary data.</text>
</comment>
<name>A0AAN7JYL9_9MYRT</name>
<dbReference type="PROSITE" id="PS51754">
    <property type="entry name" value="OVATE"/>
    <property type="match status" value="1"/>
</dbReference>
<evidence type="ECO:0000313" key="10">
    <source>
        <dbReference type="Proteomes" id="UP001345219"/>
    </source>
</evidence>
<feature type="region of interest" description="Disordered" evidence="7">
    <location>
        <begin position="240"/>
        <end position="259"/>
    </location>
</feature>
<comment type="function">
    <text evidence="6">Transcriptional repressor that regulates multiple aspects of plant growth and development.</text>
</comment>
<reference evidence="9 10" key="1">
    <citation type="journal article" date="2023" name="Hortic Res">
        <title>Pangenome of water caltrop reveals structural variations and asymmetric subgenome divergence after allopolyploidization.</title>
        <authorList>
            <person name="Zhang X."/>
            <person name="Chen Y."/>
            <person name="Wang L."/>
            <person name="Yuan Y."/>
            <person name="Fang M."/>
            <person name="Shi L."/>
            <person name="Lu R."/>
            <person name="Comes H.P."/>
            <person name="Ma Y."/>
            <person name="Chen Y."/>
            <person name="Huang G."/>
            <person name="Zhou Y."/>
            <person name="Zheng Z."/>
            <person name="Qiu Y."/>
        </authorList>
    </citation>
    <scope>NUCLEOTIDE SEQUENCE [LARGE SCALE GENOMIC DNA]</scope>
    <source>
        <tissue evidence="9">Roots</tissue>
    </source>
</reference>
<feature type="domain" description="OVATE" evidence="8">
    <location>
        <begin position="129"/>
        <end position="188"/>
    </location>
</feature>
<dbReference type="EMBL" id="JAXIOK010000012">
    <property type="protein sequence ID" value="KAK4757410.1"/>
    <property type="molecule type" value="Genomic_DNA"/>
</dbReference>
<evidence type="ECO:0000256" key="2">
    <source>
        <dbReference type="ARBA" id="ARBA00022491"/>
    </source>
</evidence>
<dbReference type="Proteomes" id="UP001345219">
    <property type="component" value="Chromosome 15"/>
</dbReference>
<dbReference type="AlphaFoldDB" id="A0AAN7JYL9"/>